<dbReference type="PROSITE" id="PS00108">
    <property type="entry name" value="PROTEIN_KINASE_ST"/>
    <property type="match status" value="1"/>
</dbReference>
<keyword evidence="3" id="KW-1185">Reference proteome</keyword>
<evidence type="ECO:0000259" key="1">
    <source>
        <dbReference type="PROSITE" id="PS50011"/>
    </source>
</evidence>
<reference evidence="2" key="1">
    <citation type="submission" date="2020-12" db="EMBL/GenBank/DDBJ databases">
        <authorList>
            <person name="Iha C."/>
        </authorList>
    </citation>
    <scope>NUCLEOTIDE SEQUENCE</scope>
</reference>
<dbReference type="Proteomes" id="UP000708148">
    <property type="component" value="Unassembled WGS sequence"/>
</dbReference>
<dbReference type="GO" id="GO:0004674">
    <property type="term" value="F:protein serine/threonine kinase activity"/>
    <property type="evidence" value="ECO:0007669"/>
    <property type="project" value="TreeGrafter"/>
</dbReference>
<dbReference type="InterPro" id="IPR008271">
    <property type="entry name" value="Ser/Thr_kinase_AS"/>
</dbReference>
<feature type="domain" description="Protein kinase" evidence="1">
    <location>
        <begin position="566"/>
        <end position="843"/>
    </location>
</feature>
<evidence type="ECO:0000313" key="2">
    <source>
        <dbReference type="EMBL" id="CAD7701379.1"/>
    </source>
</evidence>
<dbReference type="InterPro" id="IPR011009">
    <property type="entry name" value="Kinase-like_dom_sf"/>
</dbReference>
<dbReference type="EMBL" id="CAJHUC010001518">
    <property type="protein sequence ID" value="CAD7701379.1"/>
    <property type="molecule type" value="Genomic_DNA"/>
</dbReference>
<evidence type="ECO:0000313" key="3">
    <source>
        <dbReference type="Proteomes" id="UP000708148"/>
    </source>
</evidence>
<gene>
    <name evidence="2" type="ORF">OSTQU699_LOCUS6738</name>
</gene>
<accession>A0A8S1J678</accession>
<dbReference type="PROSITE" id="PS50011">
    <property type="entry name" value="PROTEIN_KINASE_DOM"/>
    <property type="match status" value="2"/>
</dbReference>
<organism evidence="2 3">
    <name type="scientific">Ostreobium quekettii</name>
    <dbReference type="NCBI Taxonomy" id="121088"/>
    <lineage>
        <taxon>Eukaryota</taxon>
        <taxon>Viridiplantae</taxon>
        <taxon>Chlorophyta</taxon>
        <taxon>core chlorophytes</taxon>
        <taxon>Ulvophyceae</taxon>
        <taxon>TCBD clade</taxon>
        <taxon>Bryopsidales</taxon>
        <taxon>Ostreobineae</taxon>
        <taxon>Ostreobiaceae</taxon>
        <taxon>Ostreobium</taxon>
    </lineage>
</organism>
<comment type="caution">
    <text evidence="2">The sequence shown here is derived from an EMBL/GenBank/DDBJ whole genome shotgun (WGS) entry which is preliminary data.</text>
</comment>
<feature type="domain" description="Protein kinase" evidence="1">
    <location>
        <begin position="138"/>
        <end position="409"/>
    </location>
</feature>
<dbReference type="PANTHER" id="PTHR44329">
    <property type="entry name" value="SERINE/THREONINE-PROTEIN KINASE TNNI3K-RELATED"/>
    <property type="match status" value="1"/>
</dbReference>
<dbReference type="Pfam" id="PF07714">
    <property type="entry name" value="PK_Tyr_Ser-Thr"/>
    <property type="match status" value="1"/>
</dbReference>
<dbReference type="GO" id="GO:0005524">
    <property type="term" value="F:ATP binding"/>
    <property type="evidence" value="ECO:0007669"/>
    <property type="project" value="UniProtKB-KW"/>
</dbReference>
<dbReference type="InterPro" id="IPR051681">
    <property type="entry name" value="Ser/Thr_Kinases-Pseudokinases"/>
</dbReference>
<dbReference type="AlphaFoldDB" id="A0A8S1J678"/>
<dbReference type="InterPro" id="IPR000719">
    <property type="entry name" value="Prot_kinase_dom"/>
</dbReference>
<sequence length="857" mass="96580">MSKVEGMVDGLHDETAETLDTILRKARRFVQKHELPFSLKKFYTVVDARLAAQGICRDLKEKIPFRFVENRDPQDIFEVVVPEPIFTKDKEHLNSMLSYVLEGKQCNNASKGLLHKWEDARSKHVKWSSDWLVADEAVEVGNFLGQGGQACVHEGRYKGELVAVKKPTISVQDLSIDKLAALLKEGYLHSELDAKYTPRLFAITKSGWIVMELAGRDLHTLCQEEQDLAWSKKLLLLQKGAFALKYFHSQGIVHSDVKGSNFLVFGSLEDDYVVKLADFGVASDDTFTRSLTVRAGEGTDVYMAPEIYDGIVSTTASDIFALGIVMYELITGKEAYSIKGRERTRCFLMMMKTQGKQGRTPVQPCNIVARDCPKEMHNLLKMCCNEDPEMRPAVEEVCTQLSEMPKAWVAAGSSVAKLNSTIAEAEQVFEAESVLYNKTELMFLYQQMQKIRMLEDISVQRLEEKVPEAFESLEETLHCCVKLIKHHTTKFTGQLWYSSGEVKCLVERYCMAFRTSVCKLDGNSHVEIEYKIPKENIGEDRALLASILAYVLGDADPMMAETCKEWKQVKDSTAGLLDKMQPISDEEISMQDEYFWSGSDDDGVYEAQWEGKNVLVKRQAPASTSLEGLERLGKACSFLALHNCKEHAHIASVLAITKSGSIVMKGGTADLVNWYNAQGSGLSWQLRLHVLWQASSALEKLHDDPTPLIHSSLKTKSFVVDDVEHDSPHVMLCCFEPMSRQYDAQKIEICQPRRTVYDAPELHRGKPSTVQSDVYSFGVVVWELAVQLPPQQMTSGQQCIHPERLLGRLLDDCPQGLTSIIKKCLSPEPSKRPRMCELRSQLFDLKKQVDRRNVSAV</sequence>
<dbReference type="Gene3D" id="1.10.510.10">
    <property type="entry name" value="Transferase(Phosphotransferase) domain 1"/>
    <property type="match status" value="2"/>
</dbReference>
<dbReference type="OrthoDB" id="1668230at2759"/>
<dbReference type="SMART" id="SM00220">
    <property type="entry name" value="S_TKc"/>
    <property type="match status" value="1"/>
</dbReference>
<dbReference type="InterPro" id="IPR001245">
    <property type="entry name" value="Ser-Thr/Tyr_kinase_cat_dom"/>
</dbReference>
<dbReference type="Pfam" id="PF00069">
    <property type="entry name" value="Pkinase"/>
    <property type="match status" value="1"/>
</dbReference>
<protein>
    <recommendedName>
        <fullName evidence="1">Protein kinase domain-containing protein</fullName>
    </recommendedName>
</protein>
<name>A0A8S1J678_9CHLO</name>
<dbReference type="SUPFAM" id="SSF56112">
    <property type="entry name" value="Protein kinase-like (PK-like)"/>
    <property type="match status" value="2"/>
</dbReference>
<proteinExistence type="predicted"/>